<dbReference type="RefSeq" id="WP_039256003.1">
    <property type="nucleotide sequence ID" value="NZ_JENJ01000055.1"/>
</dbReference>
<dbReference type="OrthoDB" id="1918515at2"/>
<comment type="caution">
    <text evidence="1">The sequence shown here is derived from an EMBL/GenBank/DDBJ whole genome shotgun (WGS) entry which is preliminary data.</text>
</comment>
<dbReference type="AlphaFoldDB" id="A0A0A0I3F2"/>
<organism evidence="1 2">
    <name type="scientific">Clostridium novyi A str. 4552</name>
    <dbReference type="NCBI Taxonomy" id="1444289"/>
    <lineage>
        <taxon>Bacteria</taxon>
        <taxon>Bacillati</taxon>
        <taxon>Bacillota</taxon>
        <taxon>Clostridia</taxon>
        <taxon>Eubacteriales</taxon>
        <taxon>Clostridiaceae</taxon>
        <taxon>Clostridium</taxon>
    </lineage>
</organism>
<accession>A0A0A0I3F2</accession>
<protein>
    <submittedName>
        <fullName evidence="1">Uncharacterized protein</fullName>
    </submittedName>
</protein>
<sequence length="91" mass="10801">MIDDLIKIGRSYKDKFTKEYNLGVEHGIDSKFENEYLTWLLKIGKFVDMKLKNKFPNITSQILDMVNKRSTYSIDYSIIMGYLERAKQFGY</sequence>
<evidence type="ECO:0000313" key="2">
    <source>
        <dbReference type="Proteomes" id="UP000030012"/>
    </source>
</evidence>
<reference evidence="1 2" key="1">
    <citation type="submission" date="2014-01" db="EMBL/GenBank/DDBJ databases">
        <title>Plasmidome dynamics in the species complex Clostridium novyi sensu lato converts strains of independent lineages into distinctly different pathogens.</title>
        <authorList>
            <person name="Skarin H."/>
            <person name="Segerman B."/>
        </authorList>
    </citation>
    <scope>NUCLEOTIDE SEQUENCE [LARGE SCALE GENOMIC DNA]</scope>
    <source>
        <strain evidence="1 2">4552</strain>
    </source>
</reference>
<dbReference type="Proteomes" id="UP000030012">
    <property type="component" value="Unassembled WGS sequence"/>
</dbReference>
<name>A0A0A0I3F2_CLONO</name>
<gene>
    <name evidence="1" type="ORF">Z968_10695</name>
</gene>
<evidence type="ECO:0000313" key="1">
    <source>
        <dbReference type="EMBL" id="KGM94851.1"/>
    </source>
</evidence>
<dbReference type="EMBL" id="JENJ01000055">
    <property type="protein sequence ID" value="KGM94851.1"/>
    <property type="molecule type" value="Genomic_DNA"/>
</dbReference>
<proteinExistence type="predicted"/>